<comment type="pathway">
    <text evidence="3 11">Isoprenoid biosynthesis; isopentenyl diphosphate biosynthesis via DXP pathway; isopentenyl diphosphate from 1-deoxy-D-xylulose 5-phosphate: step 4/6.</text>
</comment>
<proteinExistence type="inferred from homology"/>
<dbReference type="InterPro" id="IPR036571">
    <property type="entry name" value="MECDP_synthase_sf"/>
</dbReference>
<feature type="binding site" evidence="11">
    <location>
        <begin position="263"/>
        <end position="265"/>
    </location>
    <ligand>
        <name>4-CDP-2-C-methyl-D-erythritol 2-phosphate</name>
        <dbReference type="ChEBI" id="CHEBI:57919"/>
    </ligand>
</feature>
<dbReference type="Gene3D" id="3.30.1330.50">
    <property type="entry name" value="2-C-methyl-D-erythritol 2,4-cyclodiphosphate synthase"/>
    <property type="match status" value="1"/>
</dbReference>
<dbReference type="InterPro" id="IPR003526">
    <property type="entry name" value="MECDP_synthase"/>
</dbReference>
<dbReference type="Pfam" id="PF01128">
    <property type="entry name" value="IspD"/>
    <property type="match status" value="1"/>
</dbReference>
<dbReference type="NCBIfam" id="TIGR00151">
    <property type="entry name" value="ispF"/>
    <property type="match status" value="1"/>
</dbReference>
<comment type="function">
    <text evidence="11">Bifunctional enzyme that catalyzes the formation of 4-diphosphocytidyl-2-C-methyl-D-erythritol from CTP and 2-C-methyl-D-erythritol 4-phosphate (MEP) (IspD), and catalyzes the conversion of 4-diphosphocytidyl-2-C-methyl-D-erythritol 2-phosphate (CDP-ME2P) to 2-C-methyl-D-erythritol 2,4-cyclodiphosphate (ME-CPP) with a corresponding release of cytidine 5-monophosphate (CMP) (IspF).</text>
</comment>
<evidence type="ECO:0000256" key="11">
    <source>
        <dbReference type="HAMAP-Rule" id="MF_01520"/>
    </source>
</evidence>
<evidence type="ECO:0000256" key="4">
    <source>
        <dbReference type="ARBA" id="ARBA00008480"/>
    </source>
</evidence>
<dbReference type="Gene3D" id="3.90.550.10">
    <property type="entry name" value="Spore Coat Polysaccharide Biosynthesis Protein SpsA, Chain A"/>
    <property type="match status" value="1"/>
</dbReference>
<feature type="binding site" evidence="11">
    <location>
        <position position="349"/>
    </location>
    <ligand>
        <name>4-CDP-2-C-methyl-D-erythritol 2-phosphate</name>
        <dbReference type="ChEBI" id="CHEBI:57919"/>
    </ligand>
</feature>
<comment type="similarity">
    <text evidence="4 12">Belongs to the IspF family.</text>
</comment>
<dbReference type="HAMAP" id="MF_01520">
    <property type="entry name" value="IspDF"/>
    <property type="match status" value="1"/>
</dbReference>
<dbReference type="GO" id="GO:0008685">
    <property type="term" value="F:2-C-methyl-D-erythritol 2,4-cyclodiphosphate synthase activity"/>
    <property type="evidence" value="ECO:0007669"/>
    <property type="project" value="UniProtKB-EC"/>
</dbReference>
<evidence type="ECO:0000256" key="2">
    <source>
        <dbReference type="ARBA" id="ARBA00001968"/>
    </source>
</evidence>
<keyword evidence="5 11" id="KW-0808">Transferase</keyword>
<keyword evidence="15" id="KW-1185">Reference proteome</keyword>
<dbReference type="PANTHER" id="PTHR43181">
    <property type="entry name" value="2-C-METHYL-D-ERYTHRITOL 2,4-CYCLODIPHOSPHATE SYNTHASE, CHLOROPLASTIC"/>
    <property type="match status" value="1"/>
</dbReference>
<dbReference type="CDD" id="cd02516">
    <property type="entry name" value="CDP-ME_synthetase"/>
    <property type="match status" value="1"/>
</dbReference>
<dbReference type="RefSeq" id="WP_377381744.1">
    <property type="nucleotide sequence ID" value="NZ_JBHSSW010000066.1"/>
</dbReference>
<dbReference type="Proteomes" id="UP001596303">
    <property type="component" value="Unassembled WGS sequence"/>
</dbReference>
<feature type="site" description="Positions MEP for the nucleophilic attack" evidence="11">
    <location>
        <position position="136"/>
    </location>
</feature>
<gene>
    <name evidence="14" type="primary">ispF</name>
    <name evidence="11" type="synonym">ispDF</name>
    <name evidence="14" type="ORF">ACFQDM_18090</name>
</gene>
<feature type="binding site" evidence="11">
    <location>
        <begin position="241"/>
        <end position="242"/>
    </location>
    <ligand>
        <name>4-CDP-2-C-methyl-D-erythritol 2-phosphate</name>
        <dbReference type="ChEBI" id="CHEBI:57919"/>
    </ligand>
</feature>
<keyword evidence="6 11" id="KW-0548">Nucleotidyltransferase</keyword>
<dbReference type="EC" id="4.6.1.12" evidence="11"/>
<dbReference type="CDD" id="cd00554">
    <property type="entry name" value="MECDP_synthase"/>
    <property type="match status" value="1"/>
</dbReference>
<dbReference type="SUPFAM" id="SSF53448">
    <property type="entry name" value="Nucleotide-diphospho-sugar transferases"/>
    <property type="match status" value="1"/>
</dbReference>
<evidence type="ECO:0000256" key="10">
    <source>
        <dbReference type="ARBA" id="ARBA00023268"/>
    </source>
</evidence>
<feature type="binding site" evidence="11">
    <location>
        <position position="217"/>
    </location>
    <ligand>
        <name>a divalent metal cation</name>
        <dbReference type="ChEBI" id="CHEBI:60240"/>
    </ligand>
</feature>
<dbReference type="PROSITE" id="PS01350">
    <property type="entry name" value="ISPF"/>
    <property type="match status" value="1"/>
</dbReference>
<evidence type="ECO:0000256" key="5">
    <source>
        <dbReference type="ARBA" id="ARBA00022679"/>
    </source>
</evidence>
<keyword evidence="7 11" id="KW-0479">Metal-binding</keyword>
<keyword evidence="8 11" id="KW-0414">Isoprene biosynthesis</keyword>
<dbReference type="InterPro" id="IPR020555">
    <property type="entry name" value="MECDP_synthase_CS"/>
</dbReference>
<feature type="region of interest" description="2-C-methyl-D-erythritol 4-phosphate cytidylyltransferase" evidence="11">
    <location>
        <begin position="1"/>
        <end position="209"/>
    </location>
</feature>
<keyword evidence="10 11" id="KW-0511">Multifunctional enzyme</keyword>
<feature type="binding site" evidence="11">
    <location>
        <position position="346"/>
    </location>
    <ligand>
        <name>4-CDP-2-C-methyl-D-erythritol 2-phosphate</name>
        <dbReference type="ChEBI" id="CHEBI:57919"/>
    </ligand>
</feature>
<dbReference type="InterPro" id="IPR034683">
    <property type="entry name" value="IspD/TarI"/>
</dbReference>
<evidence type="ECO:0000256" key="6">
    <source>
        <dbReference type="ARBA" id="ARBA00022695"/>
    </source>
</evidence>
<feature type="binding site" evidence="11">
    <location>
        <begin position="339"/>
        <end position="342"/>
    </location>
    <ligand>
        <name>4-CDP-2-C-methyl-D-erythritol 2-phosphate</name>
        <dbReference type="ChEBI" id="CHEBI:57919"/>
    </ligand>
</feature>
<sequence>MPKQYRSFGGKPVFLHALDTFLNHRCCVEVALVHPENEAEHVHKLLEQLEPAGFAKLVLVEGGAERVESVRKGLAAIQSERSQHFMVHDAARPGVSGVVIDNLQAALQKHEGAAPALPIVDALKFWDKASVRSVSRSDLYRIQTPQAFRMSKKQELTASSDDSALDEFELAEKLGFDLTLTEGSEQLSKLTYPQDFERLERLLFDWETRTGLGYDVHAFEDGAQVFLCGIEIPHEKKLKGHSDADVGWHALTDAILGALADGDIGDHFPPTDPQWKGAPSDVFLRFAADLVRSRGGKILHLDVTLICEAPKIKPHRDAMRYKTAQIVGVDADRVSVKATTTEGLGFEGRREGISAQAIATISLPSKSRLKDKAE</sequence>
<organism evidence="14 15">
    <name type="scientific">Ponticaulis profundi</name>
    <dbReference type="NCBI Taxonomy" id="2665222"/>
    <lineage>
        <taxon>Bacteria</taxon>
        <taxon>Pseudomonadati</taxon>
        <taxon>Pseudomonadota</taxon>
        <taxon>Alphaproteobacteria</taxon>
        <taxon>Hyphomonadales</taxon>
        <taxon>Hyphomonadaceae</taxon>
        <taxon>Ponticaulis</taxon>
    </lineage>
</organism>
<dbReference type="EMBL" id="JBHSSW010000066">
    <property type="protein sequence ID" value="MFC6199989.1"/>
    <property type="molecule type" value="Genomic_DNA"/>
</dbReference>
<feature type="binding site" evidence="11">
    <location>
        <position position="215"/>
    </location>
    <ligand>
        <name>a divalent metal cation</name>
        <dbReference type="ChEBI" id="CHEBI:60240"/>
    </ligand>
</feature>
<comment type="pathway">
    <text evidence="11">Isoprenoid biosynthesis; isopentenyl diphosphate biosynthesis via DXP pathway; isopentenyl diphosphate from 1-deoxy-D-xylulose 5-phosphate: step 2/6.</text>
</comment>
<evidence type="ECO:0000256" key="12">
    <source>
        <dbReference type="RuleBase" id="RU004395"/>
    </source>
</evidence>
<evidence type="ECO:0000259" key="13">
    <source>
        <dbReference type="Pfam" id="PF02542"/>
    </source>
</evidence>
<feature type="domain" description="2-C-methyl-D-erythritol 2,4-cyclodiphosphate synthase" evidence="13">
    <location>
        <begin position="209"/>
        <end position="361"/>
    </location>
</feature>
<feature type="binding site" evidence="11">
    <location>
        <begin position="215"/>
        <end position="217"/>
    </location>
    <ligand>
        <name>4-CDP-2-C-methyl-D-erythritol 2-phosphate</name>
        <dbReference type="ChEBI" id="CHEBI:57919"/>
    </ligand>
</feature>
<feature type="site" description="Transition state stabilizer" evidence="11">
    <location>
        <position position="241"/>
    </location>
</feature>
<comment type="catalytic activity">
    <reaction evidence="1 11 12">
        <text>4-CDP-2-C-methyl-D-erythritol 2-phosphate = 2-C-methyl-D-erythritol 2,4-cyclic diphosphate + CMP</text>
        <dbReference type="Rhea" id="RHEA:23864"/>
        <dbReference type="ChEBI" id="CHEBI:57919"/>
        <dbReference type="ChEBI" id="CHEBI:58483"/>
        <dbReference type="ChEBI" id="CHEBI:60377"/>
        <dbReference type="EC" id="4.6.1.12"/>
    </reaction>
</comment>
<feature type="site" description="Transition state stabilizer" evidence="11">
    <location>
        <position position="340"/>
    </location>
</feature>
<feature type="site" description="Positions MEP for the nucleophilic attack" evidence="11">
    <location>
        <position position="189"/>
    </location>
</feature>
<evidence type="ECO:0000256" key="8">
    <source>
        <dbReference type="ARBA" id="ARBA00023229"/>
    </source>
</evidence>
<dbReference type="InterPro" id="IPR026596">
    <property type="entry name" value="IspD/F"/>
</dbReference>
<evidence type="ECO:0000256" key="9">
    <source>
        <dbReference type="ARBA" id="ARBA00023239"/>
    </source>
</evidence>
<evidence type="ECO:0000313" key="15">
    <source>
        <dbReference type="Proteomes" id="UP001596303"/>
    </source>
</evidence>
<comment type="similarity">
    <text evidence="11">In the C-terminal section; belongs to the IspF family.</text>
</comment>
<dbReference type="InterPro" id="IPR029044">
    <property type="entry name" value="Nucleotide-diphossugar_trans"/>
</dbReference>
<reference evidence="15" key="1">
    <citation type="journal article" date="2019" name="Int. J. Syst. Evol. Microbiol.">
        <title>The Global Catalogue of Microorganisms (GCM) 10K type strain sequencing project: providing services to taxonomists for standard genome sequencing and annotation.</title>
        <authorList>
            <consortium name="The Broad Institute Genomics Platform"/>
            <consortium name="The Broad Institute Genome Sequencing Center for Infectious Disease"/>
            <person name="Wu L."/>
            <person name="Ma J."/>
        </authorList>
    </citation>
    <scope>NUCLEOTIDE SEQUENCE [LARGE SCALE GENOMIC DNA]</scope>
    <source>
        <strain evidence="15">CGMCC-1.15741</strain>
    </source>
</reference>
<evidence type="ECO:0000313" key="14">
    <source>
        <dbReference type="EMBL" id="MFC6199989.1"/>
    </source>
</evidence>
<dbReference type="Pfam" id="PF02542">
    <property type="entry name" value="YgbB"/>
    <property type="match status" value="1"/>
</dbReference>
<comment type="similarity">
    <text evidence="11">In the N-terminal section; belongs to the IspD/TarI cytidylyltransferase family. IspD subfamily.</text>
</comment>
<feature type="binding site" evidence="11">
    <location>
        <position position="249"/>
    </location>
    <ligand>
        <name>a divalent metal cation</name>
        <dbReference type="ChEBI" id="CHEBI:60240"/>
    </ligand>
</feature>
<dbReference type="EC" id="2.7.7.60" evidence="11"/>
<comment type="cofactor">
    <cofactor evidence="2 11">
        <name>a divalent metal cation</name>
        <dbReference type="ChEBI" id="CHEBI:60240"/>
    </cofactor>
</comment>
<feature type="site" description="Transition state stabilizer" evidence="11">
    <location>
        <position position="3"/>
    </location>
</feature>
<evidence type="ECO:0000256" key="7">
    <source>
        <dbReference type="ARBA" id="ARBA00022723"/>
    </source>
</evidence>
<protein>
    <recommendedName>
        <fullName evidence="11">Bifunctional enzyme IspD/IspF</fullName>
    </recommendedName>
    <domain>
        <recommendedName>
            <fullName evidence="11">2-C-methyl-D-erythritol 4-phosphate cytidylyltransferase</fullName>
            <ecNumber evidence="11">2.7.7.60</ecNumber>
        </recommendedName>
        <alternativeName>
            <fullName evidence="11">4-diphosphocytidyl-2C-methyl-D-erythritol synthase</fullName>
        </alternativeName>
        <alternativeName>
            <fullName evidence="11">MEP cytidylyltransferase</fullName>
            <shortName evidence="11">MCT</shortName>
        </alternativeName>
    </domain>
    <domain>
        <recommendedName>
            <fullName evidence="11">2-C-methyl-D-erythritol 2,4-cyclodiphosphate synthase</fullName>
            <shortName evidence="11">MECDP-synthase</shortName>
            <shortName evidence="11">MECPP-synthase</shortName>
            <shortName evidence="11">MECPS</shortName>
            <ecNumber evidence="11">4.6.1.12</ecNumber>
        </recommendedName>
    </domain>
</protein>
<evidence type="ECO:0000256" key="3">
    <source>
        <dbReference type="ARBA" id="ARBA00004709"/>
    </source>
</evidence>
<dbReference type="PANTHER" id="PTHR43181:SF1">
    <property type="entry name" value="2-C-METHYL-D-ERYTHRITOL 2,4-CYCLODIPHOSPHATE SYNTHASE, CHLOROPLASTIC"/>
    <property type="match status" value="1"/>
</dbReference>
<comment type="catalytic activity">
    <reaction evidence="11">
        <text>2-C-methyl-D-erythritol 4-phosphate + CTP + H(+) = 4-CDP-2-C-methyl-D-erythritol + diphosphate</text>
        <dbReference type="Rhea" id="RHEA:13429"/>
        <dbReference type="ChEBI" id="CHEBI:15378"/>
        <dbReference type="ChEBI" id="CHEBI:33019"/>
        <dbReference type="ChEBI" id="CHEBI:37563"/>
        <dbReference type="ChEBI" id="CHEBI:57823"/>
        <dbReference type="ChEBI" id="CHEBI:58262"/>
        <dbReference type="EC" id="2.7.7.60"/>
    </reaction>
</comment>
<keyword evidence="9 11" id="KW-0456">Lyase</keyword>
<comment type="caution">
    <text evidence="11">Lacks conserved residue(s) required for the propagation of feature annotation.</text>
</comment>
<feature type="region of interest" description="2-C-methyl-D-erythritol 2,4-cyclodiphosphate synthase" evidence="11">
    <location>
        <begin position="209"/>
        <end position="374"/>
    </location>
</feature>
<dbReference type="SUPFAM" id="SSF69765">
    <property type="entry name" value="IpsF-like"/>
    <property type="match status" value="1"/>
</dbReference>
<comment type="caution">
    <text evidence="14">The sequence shown here is derived from an EMBL/GenBank/DDBJ whole genome shotgun (WGS) entry which is preliminary data.</text>
</comment>
<evidence type="ECO:0000256" key="1">
    <source>
        <dbReference type="ARBA" id="ARBA00000200"/>
    </source>
</evidence>
<dbReference type="HAMAP" id="MF_00107">
    <property type="entry name" value="IspF"/>
    <property type="match status" value="1"/>
</dbReference>
<accession>A0ABW1SEY3</accession>
<name>A0ABW1SEY3_9PROT</name>